<keyword evidence="2" id="KW-1133">Transmembrane helix</keyword>
<feature type="compositionally biased region" description="Low complexity" evidence="1">
    <location>
        <begin position="73"/>
        <end position="85"/>
    </location>
</feature>
<evidence type="ECO:0000313" key="4">
    <source>
        <dbReference type="Proteomes" id="UP001157125"/>
    </source>
</evidence>
<dbReference type="RefSeq" id="WP_284328390.1">
    <property type="nucleotide sequence ID" value="NZ_BSUN01000001.1"/>
</dbReference>
<reference evidence="4" key="1">
    <citation type="journal article" date="2019" name="Int. J. Syst. Evol. Microbiol.">
        <title>The Global Catalogue of Microorganisms (GCM) 10K type strain sequencing project: providing services to taxonomists for standard genome sequencing and annotation.</title>
        <authorList>
            <consortium name="The Broad Institute Genomics Platform"/>
            <consortium name="The Broad Institute Genome Sequencing Center for Infectious Disease"/>
            <person name="Wu L."/>
            <person name="Ma J."/>
        </authorList>
    </citation>
    <scope>NUCLEOTIDE SEQUENCE [LARGE SCALE GENOMIC DNA]</scope>
    <source>
        <strain evidence="4">NBRC 112299</strain>
    </source>
</reference>
<accession>A0ABQ6IG20</accession>
<comment type="caution">
    <text evidence="3">The sequence shown here is derived from an EMBL/GenBank/DDBJ whole genome shotgun (WGS) entry which is preliminary data.</text>
</comment>
<evidence type="ECO:0000313" key="3">
    <source>
        <dbReference type="EMBL" id="GMA36106.1"/>
    </source>
</evidence>
<keyword evidence="2" id="KW-0472">Membrane</keyword>
<dbReference type="Proteomes" id="UP001157125">
    <property type="component" value="Unassembled WGS sequence"/>
</dbReference>
<protein>
    <submittedName>
        <fullName evidence="3">Uncharacterized protein</fullName>
    </submittedName>
</protein>
<name>A0ABQ6IG20_9MICO</name>
<proteinExistence type="predicted"/>
<dbReference type="EMBL" id="BSUN01000001">
    <property type="protein sequence ID" value="GMA36106.1"/>
    <property type="molecule type" value="Genomic_DNA"/>
</dbReference>
<sequence>MALDGAGTVVMSGMVTVDRQALAWMAILLVFGLLSMLLFASRDGGGPFTEIGATAPGSIEEKARAPGRPPGSPRCTPSRCSPSAA</sequence>
<organism evidence="3 4">
    <name type="scientific">Demequina litorisediminis</name>
    <dbReference type="NCBI Taxonomy" id="1849022"/>
    <lineage>
        <taxon>Bacteria</taxon>
        <taxon>Bacillati</taxon>
        <taxon>Actinomycetota</taxon>
        <taxon>Actinomycetes</taxon>
        <taxon>Micrococcales</taxon>
        <taxon>Demequinaceae</taxon>
        <taxon>Demequina</taxon>
    </lineage>
</organism>
<keyword evidence="2" id="KW-0812">Transmembrane</keyword>
<feature type="transmembrane region" description="Helical" evidence="2">
    <location>
        <begin position="21"/>
        <end position="40"/>
    </location>
</feature>
<gene>
    <name evidence="3" type="ORF">GCM10025876_23100</name>
</gene>
<evidence type="ECO:0000256" key="1">
    <source>
        <dbReference type="SAM" id="MobiDB-lite"/>
    </source>
</evidence>
<keyword evidence="4" id="KW-1185">Reference proteome</keyword>
<evidence type="ECO:0000256" key="2">
    <source>
        <dbReference type="SAM" id="Phobius"/>
    </source>
</evidence>
<feature type="region of interest" description="Disordered" evidence="1">
    <location>
        <begin position="50"/>
        <end position="85"/>
    </location>
</feature>